<gene>
    <name evidence="1" type="ORF">L873DRAFT_1719654</name>
</gene>
<accession>A0A3N4IW48</accession>
<feature type="non-terminal residue" evidence="1">
    <location>
        <position position="1"/>
    </location>
</feature>
<evidence type="ECO:0000313" key="2">
    <source>
        <dbReference type="Proteomes" id="UP000276215"/>
    </source>
</evidence>
<dbReference type="OrthoDB" id="5289248at2759"/>
<evidence type="ECO:0000313" key="1">
    <source>
        <dbReference type="EMBL" id="RPA90035.1"/>
    </source>
</evidence>
<keyword evidence="2" id="KW-1185">Reference proteome</keyword>
<name>A0A3N4IW48_9PEZI</name>
<dbReference type="Proteomes" id="UP000276215">
    <property type="component" value="Unassembled WGS sequence"/>
</dbReference>
<proteinExistence type="predicted"/>
<dbReference type="EMBL" id="ML120545">
    <property type="protein sequence ID" value="RPA90035.1"/>
    <property type="molecule type" value="Genomic_DNA"/>
</dbReference>
<protein>
    <submittedName>
        <fullName evidence="1">Uncharacterized protein</fullName>
    </submittedName>
</protein>
<dbReference type="AlphaFoldDB" id="A0A3N4IW48"/>
<reference evidence="1 2" key="1">
    <citation type="journal article" date="2018" name="Nat. Ecol. Evol.">
        <title>Pezizomycetes genomes reveal the molecular basis of ectomycorrhizal truffle lifestyle.</title>
        <authorList>
            <person name="Murat C."/>
            <person name="Payen T."/>
            <person name="Noel B."/>
            <person name="Kuo A."/>
            <person name="Morin E."/>
            <person name="Chen J."/>
            <person name="Kohler A."/>
            <person name="Krizsan K."/>
            <person name="Balestrini R."/>
            <person name="Da Silva C."/>
            <person name="Montanini B."/>
            <person name="Hainaut M."/>
            <person name="Levati E."/>
            <person name="Barry K.W."/>
            <person name="Belfiori B."/>
            <person name="Cichocki N."/>
            <person name="Clum A."/>
            <person name="Dockter R.B."/>
            <person name="Fauchery L."/>
            <person name="Guy J."/>
            <person name="Iotti M."/>
            <person name="Le Tacon F."/>
            <person name="Lindquist E.A."/>
            <person name="Lipzen A."/>
            <person name="Malagnac F."/>
            <person name="Mello A."/>
            <person name="Molinier V."/>
            <person name="Miyauchi S."/>
            <person name="Poulain J."/>
            <person name="Riccioni C."/>
            <person name="Rubini A."/>
            <person name="Sitrit Y."/>
            <person name="Splivallo R."/>
            <person name="Traeger S."/>
            <person name="Wang M."/>
            <person name="Zifcakova L."/>
            <person name="Wipf D."/>
            <person name="Zambonelli A."/>
            <person name="Paolocci F."/>
            <person name="Nowrousian M."/>
            <person name="Ottonello S."/>
            <person name="Baldrian P."/>
            <person name="Spatafora J.W."/>
            <person name="Henrissat B."/>
            <person name="Nagy L.G."/>
            <person name="Aury J.M."/>
            <person name="Wincker P."/>
            <person name="Grigoriev I.V."/>
            <person name="Bonfante P."/>
            <person name="Martin F.M."/>
        </authorList>
    </citation>
    <scope>NUCLEOTIDE SEQUENCE [LARGE SCALE GENOMIC DNA]</scope>
    <source>
        <strain evidence="1 2">120613-1</strain>
    </source>
</reference>
<sequence length="65" mass="7538">FGKVLQYFSFLSLKYAFKAGLSPIATWYFTGVLLTNYHTCYFGSNMATTFHCTPPCIRDYLRVQH</sequence>
<organism evidence="1 2">
    <name type="scientific">Choiromyces venosus 120613-1</name>
    <dbReference type="NCBI Taxonomy" id="1336337"/>
    <lineage>
        <taxon>Eukaryota</taxon>
        <taxon>Fungi</taxon>
        <taxon>Dikarya</taxon>
        <taxon>Ascomycota</taxon>
        <taxon>Pezizomycotina</taxon>
        <taxon>Pezizomycetes</taxon>
        <taxon>Pezizales</taxon>
        <taxon>Tuberaceae</taxon>
        <taxon>Choiromyces</taxon>
    </lineage>
</organism>